<keyword evidence="3" id="KW-1185">Reference proteome</keyword>
<dbReference type="InterPro" id="IPR002156">
    <property type="entry name" value="RNaseH_domain"/>
</dbReference>
<dbReference type="InterPro" id="IPR036397">
    <property type="entry name" value="RNaseH_sf"/>
</dbReference>
<name>A0AAD8W3P3_LOLMU</name>
<dbReference type="CDD" id="cd09279">
    <property type="entry name" value="RNase_HI_like"/>
    <property type="match status" value="1"/>
</dbReference>
<dbReference type="PANTHER" id="PTHR48475:SF1">
    <property type="entry name" value="RNASE H TYPE-1 DOMAIN-CONTAINING PROTEIN"/>
    <property type="match status" value="1"/>
</dbReference>
<feature type="domain" description="RNase H type-1" evidence="1">
    <location>
        <begin position="38"/>
        <end position="171"/>
    </location>
</feature>
<gene>
    <name evidence="2" type="ORF">QYE76_059823</name>
</gene>
<comment type="caution">
    <text evidence="2">The sequence shown here is derived from an EMBL/GenBank/DDBJ whole genome shotgun (WGS) entry which is preliminary data.</text>
</comment>
<accession>A0AAD8W3P3</accession>
<dbReference type="PANTHER" id="PTHR48475">
    <property type="entry name" value="RIBONUCLEASE H"/>
    <property type="match status" value="1"/>
</dbReference>
<dbReference type="AlphaFoldDB" id="A0AAD8W3P3"/>
<dbReference type="GO" id="GO:0004523">
    <property type="term" value="F:RNA-DNA hybrid ribonuclease activity"/>
    <property type="evidence" value="ECO:0007669"/>
    <property type="project" value="InterPro"/>
</dbReference>
<dbReference type="Pfam" id="PF13456">
    <property type="entry name" value="RVT_3"/>
    <property type="match status" value="1"/>
</dbReference>
<protein>
    <recommendedName>
        <fullName evidence="1">RNase H type-1 domain-containing protein</fullName>
    </recommendedName>
</protein>
<reference evidence="2" key="1">
    <citation type="submission" date="2023-07" db="EMBL/GenBank/DDBJ databases">
        <title>A chromosome-level genome assembly of Lolium multiflorum.</title>
        <authorList>
            <person name="Chen Y."/>
            <person name="Copetti D."/>
            <person name="Kolliker R."/>
            <person name="Studer B."/>
        </authorList>
    </citation>
    <scope>NUCLEOTIDE SEQUENCE</scope>
    <source>
        <strain evidence="2">02402/16</strain>
        <tissue evidence="2">Leaf</tissue>
    </source>
</reference>
<evidence type="ECO:0000313" key="2">
    <source>
        <dbReference type="EMBL" id="KAK1642018.1"/>
    </source>
</evidence>
<dbReference type="SUPFAM" id="SSF53098">
    <property type="entry name" value="Ribonuclease H-like"/>
    <property type="match status" value="1"/>
</dbReference>
<dbReference type="PROSITE" id="PS50879">
    <property type="entry name" value="RNASE_H_1"/>
    <property type="match status" value="1"/>
</dbReference>
<sequence>MFALSEFDLRYQPAKAVKGQALADLIAERINTDIATLSVRAWAMFFDGSACDDGCGIGILLVSPRGATHSFSIRLPTPCTNNVAEYEAIRKGMELLTEAGAEAVEIFGDSKLVISQLTEEYKCERESLFPLWLQCRELMAQFRYINFNWIPRSQNTEANDLAQMASGYKDVADGADVQDFGRVTSQMFGTSRVKSALTRGTEGVSTDTIHLGDLGLIIFVLAHHQLFVQGTYFCQISFQLSFEAFCFLLGVGSKSFFIVDKLFGCPDPLFKVLQFLSQGLKFGGADRGKQSYDWPKFHLQRYREVVLDFFKNGLHFLGVFDQCLDRRGKQGFETLELTQDSAGSWFIACRRRSWFDGFRVER</sequence>
<dbReference type="GO" id="GO:0003676">
    <property type="term" value="F:nucleic acid binding"/>
    <property type="evidence" value="ECO:0007669"/>
    <property type="project" value="InterPro"/>
</dbReference>
<evidence type="ECO:0000313" key="3">
    <source>
        <dbReference type="Proteomes" id="UP001231189"/>
    </source>
</evidence>
<evidence type="ECO:0000259" key="1">
    <source>
        <dbReference type="PROSITE" id="PS50879"/>
    </source>
</evidence>
<dbReference type="InterPro" id="IPR012337">
    <property type="entry name" value="RNaseH-like_sf"/>
</dbReference>
<dbReference type="Proteomes" id="UP001231189">
    <property type="component" value="Unassembled WGS sequence"/>
</dbReference>
<proteinExistence type="predicted"/>
<dbReference type="Gene3D" id="3.30.420.10">
    <property type="entry name" value="Ribonuclease H-like superfamily/Ribonuclease H"/>
    <property type="match status" value="1"/>
</dbReference>
<dbReference type="EMBL" id="JAUUTY010000004">
    <property type="protein sequence ID" value="KAK1642018.1"/>
    <property type="molecule type" value="Genomic_DNA"/>
</dbReference>
<organism evidence="2 3">
    <name type="scientific">Lolium multiflorum</name>
    <name type="common">Italian ryegrass</name>
    <name type="synonym">Lolium perenne subsp. multiflorum</name>
    <dbReference type="NCBI Taxonomy" id="4521"/>
    <lineage>
        <taxon>Eukaryota</taxon>
        <taxon>Viridiplantae</taxon>
        <taxon>Streptophyta</taxon>
        <taxon>Embryophyta</taxon>
        <taxon>Tracheophyta</taxon>
        <taxon>Spermatophyta</taxon>
        <taxon>Magnoliopsida</taxon>
        <taxon>Liliopsida</taxon>
        <taxon>Poales</taxon>
        <taxon>Poaceae</taxon>
        <taxon>BOP clade</taxon>
        <taxon>Pooideae</taxon>
        <taxon>Poodae</taxon>
        <taxon>Poeae</taxon>
        <taxon>Poeae Chloroplast Group 2 (Poeae type)</taxon>
        <taxon>Loliodinae</taxon>
        <taxon>Loliinae</taxon>
        <taxon>Lolium</taxon>
    </lineage>
</organism>